<dbReference type="Proteomes" id="UP000253729">
    <property type="component" value="Unassembled WGS sequence"/>
</dbReference>
<sequence>MPTGRAPVHCHAYSQGISLPLVVFLSTPVGTPVRFPDVVIQRGRVLPPTKAVPSYKQAQNCPGDDSSGAGKVRNPAGRLLLNRRQEGAMQTGQENMLIATDESQSKSRPLVPLLTTTDEGSDGPAIIKTTPPRGKCRW</sequence>
<name>A0A3F3PYH5_9EURO</name>
<dbReference type="AlphaFoldDB" id="A0A3F3PYH5"/>
<evidence type="ECO:0000313" key="3">
    <source>
        <dbReference type="Proteomes" id="UP000253729"/>
    </source>
</evidence>
<dbReference type="EMBL" id="KZ852053">
    <property type="protein sequence ID" value="RDH31812.1"/>
    <property type="molecule type" value="Genomic_DNA"/>
</dbReference>
<dbReference type="RefSeq" id="XP_026624834.1">
    <property type="nucleotide sequence ID" value="XM_026776075.1"/>
</dbReference>
<keyword evidence="3" id="KW-1185">Reference proteome</keyword>
<proteinExistence type="predicted"/>
<feature type="region of interest" description="Disordered" evidence="1">
    <location>
        <begin position="51"/>
        <end position="76"/>
    </location>
</feature>
<organism evidence="2 3">
    <name type="scientific">Aspergillus welwitschiae</name>
    <dbReference type="NCBI Taxonomy" id="1341132"/>
    <lineage>
        <taxon>Eukaryota</taxon>
        <taxon>Fungi</taxon>
        <taxon>Dikarya</taxon>
        <taxon>Ascomycota</taxon>
        <taxon>Pezizomycotina</taxon>
        <taxon>Eurotiomycetes</taxon>
        <taxon>Eurotiomycetidae</taxon>
        <taxon>Eurotiales</taxon>
        <taxon>Aspergillaceae</taxon>
        <taxon>Aspergillus</taxon>
        <taxon>Aspergillus subgen. Circumdati</taxon>
    </lineage>
</organism>
<gene>
    <name evidence="2" type="ORF">BDQ94DRAFT_57172</name>
</gene>
<accession>A0A3F3PYH5</accession>
<feature type="region of interest" description="Disordered" evidence="1">
    <location>
        <begin position="114"/>
        <end position="138"/>
    </location>
</feature>
<evidence type="ECO:0000256" key="1">
    <source>
        <dbReference type="SAM" id="MobiDB-lite"/>
    </source>
</evidence>
<dbReference type="GeneID" id="38144431"/>
<reference evidence="2 3" key="1">
    <citation type="submission" date="2018-07" db="EMBL/GenBank/DDBJ databases">
        <title>The genomes of Aspergillus section Nigri reveals drivers in fungal speciation.</title>
        <authorList>
            <consortium name="DOE Joint Genome Institute"/>
            <person name="Vesth T.C."/>
            <person name="Nybo J."/>
            <person name="Theobald S."/>
            <person name="Brandl J."/>
            <person name="Frisvad J.C."/>
            <person name="Nielsen K.F."/>
            <person name="Lyhne E.K."/>
            <person name="Kogle M.E."/>
            <person name="Kuo A."/>
            <person name="Riley R."/>
            <person name="Clum A."/>
            <person name="Nolan M."/>
            <person name="Lipzen A."/>
            <person name="Salamov A."/>
            <person name="Henrissat B."/>
            <person name="Wiebenga A."/>
            <person name="De vries R.P."/>
            <person name="Grigoriev I.V."/>
            <person name="Mortensen U.H."/>
            <person name="Andersen M.R."/>
            <person name="Baker S.E."/>
        </authorList>
    </citation>
    <scope>NUCLEOTIDE SEQUENCE [LARGE SCALE GENOMIC DNA]</scope>
    <source>
        <strain evidence="2 3">CBS 139.54b</strain>
    </source>
</reference>
<protein>
    <submittedName>
        <fullName evidence="2">Uncharacterized protein</fullName>
    </submittedName>
</protein>
<evidence type="ECO:0000313" key="2">
    <source>
        <dbReference type="EMBL" id="RDH31812.1"/>
    </source>
</evidence>